<gene>
    <name evidence="3" type="ORF">PVK06_030020</name>
</gene>
<dbReference type="Proteomes" id="UP001358586">
    <property type="component" value="Chromosome 9"/>
</dbReference>
<dbReference type="InterPro" id="IPR044824">
    <property type="entry name" value="MAIN-like"/>
</dbReference>
<feature type="compositionally biased region" description="Basic and acidic residues" evidence="1">
    <location>
        <begin position="301"/>
        <end position="316"/>
    </location>
</feature>
<evidence type="ECO:0000256" key="1">
    <source>
        <dbReference type="SAM" id="MobiDB-lite"/>
    </source>
</evidence>
<feature type="region of interest" description="Disordered" evidence="1">
    <location>
        <begin position="301"/>
        <end position="341"/>
    </location>
</feature>
<comment type="caution">
    <text evidence="3">The sequence shown here is derived from an EMBL/GenBank/DDBJ whole genome shotgun (WGS) entry which is preliminary data.</text>
</comment>
<evidence type="ECO:0000313" key="3">
    <source>
        <dbReference type="EMBL" id="KAK5802429.1"/>
    </source>
</evidence>
<dbReference type="PANTHER" id="PTHR46033">
    <property type="entry name" value="PROTEIN MAIN-LIKE 2"/>
    <property type="match status" value="1"/>
</dbReference>
<dbReference type="EMBL" id="JARKNE010000009">
    <property type="protein sequence ID" value="KAK5802429.1"/>
    <property type="molecule type" value="Genomic_DNA"/>
</dbReference>
<organism evidence="3 4">
    <name type="scientific">Gossypium arboreum</name>
    <name type="common">Tree cotton</name>
    <name type="synonym">Gossypium nanking</name>
    <dbReference type="NCBI Taxonomy" id="29729"/>
    <lineage>
        <taxon>Eukaryota</taxon>
        <taxon>Viridiplantae</taxon>
        <taxon>Streptophyta</taxon>
        <taxon>Embryophyta</taxon>
        <taxon>Tracheophyta</taxon>
        <taxon>Spermatophyta</taxon>
        <taxon>Magnoliopsida</taxon>
        <taxon>eudicotyledons</taxon>
        <taxon>Gunneridae</taxon>
        <taxon>Pentapetalae</taxon>
        <taxon>rosids</taxon>
        <taxon>malvids</taxon>
        <taxon>Malvales</taxon>
        <taxon>Malvaceae</taxon>
        <taxon>Malvoideae</taxon>
        <taxon>Gossypium</taxon>
    </lineage>
</organism>
<dbReference type="Pfam" id="PF10536">
    <property type="entry name" value="PMD"/>
    <property type="match status" value="1"/>
</dbReference>
<keyword evidence="4" id="KW-1185">Reference proteome</keyword>
<dbReference type="InterPro" id="IPR019557">
    <property type="entry name" value="AminoTfrase-like_pln_mobile"/>
</dbReference>
<feature type="domain" description="Aminotransferase-like plant mobile" evidence="2">
    <location>
        <begin position="60"/>
        <end position="171"/>
    </location>
</feature>
<evidence type="ECO:0000259" key="2">
    <source>
        <dbReference type="Pfam" id="PF10536"/>
    </source>
</evidence>
<proteinExistence type="predicted"/>
<feature type="region of interest" description="Disordered" evidence="1">
    <location>
        <begin position="401"/>
        <end position="471"/>
    </location>
</feature>
<feature type="compositionally biased region" description="Polar residues" evidence="1">
    <location>
        <begin position="322"/>
        <end position="341"/>
    </location>
</feature>
<name>A0ABR0NMP5_GOSAR</name>
<dbReference type="PANTHER" id="PTHR46033:SF8">
    <property type="entry name" value="PROTEIN MAINTENANCE OF MERISTEMS-LIKE"/>
    <property type="match status" value="1"/>
</dbReference>
<reference evidence="3 4" key="1">
    <citation type="submission" date="2023-03" db="EMBL/GenBank/DDBJ databases">
        <title>WGS of Gossypium arboreum.</title>
        <authorList>
            <person name="Yu D."/>
        </authorList>
    </citation>
    <scope>NUCLEOTIDE SEQUENCE [LARGE SCALE GENOMIC DNA]</scope>
    <source>
        <tissue evidence="3">Leaf</tissue>
    </source>
</reference>
<evidence type="ECO:0000313" key="4">
    <source>
        <dbReference type="Proteomes" id="UP001358586"/>
    </source>
</evidence>
<accession>A0ABR0NMP5</accession>
<protein>
    <recommendedName>
        <fullName evidence="2">Aminotransferase-like plant mobile domain-containing protein</fullName>
    </recommendedName>
</protein>
<sequence length="471" mass="53670">MERELIRLDNKHISVDQMTMSVDWVLQCYICNMSGPSSLLIEGYLRDAGFWHVVTIGRGCKFDPKLISALIERWRPETYTFYLPCGECTITLEDVELQLGLPVDRYTVTGSAYSTDWGAICYELLGAISDNINGGRIEMGWLRDTFPEPDNDSTELERIRYARAYILEMIGVGELNWACAVWNHSASYVGIPTSLEDIRLLLDQRSEAQFQWTPYEDPAIRAVPLVNYAIVEMHQSDRVLRQFGFLKLIPVAPEVLNDEHKMDLRQLHTDWPRFYSAYIKMIHGKPYLLSEEERRQQIRVQRERRGPLNPIRRDNDPGPSTMPIQSAGPSITPTQSPGPTLQPMTPISQPIQIMPGWNAWPDSSPFPITPNQPPIYRLLSHEGPLGSPSFYQTPSPYGIQTPPPWVMQTPPQLLFYQGGSSSQHPQLDLQPDEPQSPPEQPKPSLESEVKRNPARNCQRPPCGTDSDRHQH</sequence>